<dbReference type="AlphaFoldDB" id="A0A183HDM9"/>
<dbReference type="STRING" id="387005.A0A183HDM9"/>
<organism evidence="3">
    <name type="scientific">Onchocerca flexuosa</name>
    <dbReference type="NCBI Taxonomy" id="387005"/>
    <lineage>
        <taxon>Eukaryota</taxon>
        <taxon>Metazoa</taxon>
        <taxon>Ecdysozoa</taxon>
        <taxon>Nematoda</taxon>
        <taxon>Chromadorea</taxon>
        <taxon>Rhabditida</taxon>
        <taxon>Spirurina</taxon>
        <taxon>Spiruromorpha</taxon>
        <taxon>Filarioidea</taxon>
        <taxon>Onchocercidae</taxon>
        <taxon>Onchocerca</taxon>
    </lineage>
</organism>
<evidence type="ECO:0000313" key="2">
    <source>
        <dbReference type="Proteomes" id="UP000267606"/>
    </source>
</evidence>
<name>A0A183HDM9_9BILA</name>
<reference evidence="3" key="1">
    <citation type="submission" date="2016-06" db="UniProtKB">
        <authorList>
            <consortium name="WormBaseParasite"/>
        </authorList>
    </citation>
    <scope>IDENTIFICATION</scope>
</reference>
<reference evidence="1 2" key="2">
    <citation type="submission" date="2018-11" db="EMBL/GenBank/DDBJ databases">
        <authorList>
            <consortium name="Pathogen Informatics"/>
        </authorList>
    </citation>
    <scope>NUCLEOTIDE SEQUENCE [LARGE SCALE GENOMIC DNA]</scope>
</reference>
<keyword evidence="2" id="KW-1185">Reference proteome</keyword>
<sequence length="72" mass="7889">MNGFTGTISTILSTANKIQAPAINRARCFLCASAYNAKEGEKYCFSCTSILDQVGDKILLEQLLNSMCMVIY</sequence>
<dbReference type="WBParaSite" id="OFLC_0000559001-mRNA-1">
    <property type="protein sequence ID" value="OFLC_0000559001-mRNA-1"/>
    <property type="gene ID" value="OFLC_0000559001"/>
</dbReference>
<dbReference type="EMBL" id="UZAJ01004882">
    <property type="protein sequence ID" value="VDO43668.1"/>
    <property type="molecule type" value="Genomic_DNA"/>
</dbReference>
<dbReference type="Proteomes" id="UP000267606">
    <property type="component" value="Unassembled WGS sequence"/>
</dbReference>
<protein>
    <submittedName>
        <fullName evidence="3">Zinc_ribbon_2 domain-containing protein</fullName>
    </submittedName>
</protein>
<evidence type="ECO:0000313" key="1">
    <source>
        <dbReference type="EMBL" id="VDO43668.1"/>
    </source>
</evidence>
<accession>A0A183HDM9</accession>
<gene>
    <name evidence="1" type="ORF">OFLC_LOCUS5592</name>
</gene>
<proteinExistence type="predicted"/>
<evidence type="ECO:0000313" key="3">
    <source>
        <dbReference type="WBParaSite" id="OFLC_0000559001-mRNA-1"/>
    </source>
</evidence>